<dbReference type="Gene3D" id="1.10.3110.10">
    <property type="entry name" value="protoporphyrinogen ix oxidase, domain 3"/>
    <property type="match status" value="1"/>
</dbReference>
<dbReference type="PRINTS" id="PR00419">
    <property type="entry name" value="ADXRDTASE"/>
</dbReference>
<evidence type="ECO:0000256" key="1">
    <source>
        <dbReference type="SAM" id="MobiDB-lite"/>
    </source>
</evidence>
<dbReference type="Gene3D" id="3.90.660.20">
    <property type="entry name" value="Protoporphyrinogen oxidase, mitochondrial, domain 2"/>
    <property type="match status" value="1"/>
</dbReference>
<dbReference type="Gene3D" id="3.50.50.60">
    <property type="entry name" value="FAD/NAD(P)-binding domain"/>
    <property type="match status" value="1"/>
</dbReference>
<dbReference type="Pfam" id="PF01593">
    <property type="entry name" value="Amino_oxidase"/>
    <property type="match status" value="1"/>
</dbReference>
<accession>A0ABX6JTD7</accession>
<name>A0ABX6JTD7_9MICO</name>
<keyword evidence="4" id="KW-1185">Reference proteome</keyword>
<dbReference type="InterPro" id="IPR002937">
    <property type="entry name" value="Amino_oxidase"/>
</dbReference>
<reference evidence="3 4" key="1">
    <citation type="submission" date="2020-03" db="EMBL/GenBank/DDBJ databases">
        <title>Leucobacter sp. nov., isolated from beetles.</title>
        <authorList>
            <person name="Hyun D.-W."/>
            <person name="Bae J.-W."/>
        </authorList>
    </citation>
    <scope>NUCLEOTIDE SEQUENCE [LARGE SCALE GENOMIC DNA]</scope>
    <source>
        <strain evidence="3 4">HDW9A</strain>
    </source>
</reference>
<dbReference type="EMBL" id="CP049933">
    <property type="protein sequence ID" value="QIM17546.1"/>
    <property type="molecule type" value="Genomic_DNA"/>
</dbReference>
<dbReference type="InterPro" id="IPR050464">
    <property type="entry name" value="Zeta_carotene_desat/Oxidored"/>
</dbReference>
<sequence length="520" mass="53774">MLSDDGETPRVAIIGGGIAGLVAAWELARNGINVVVFEREARLGGRVCAGELGGVRFDLGPESYATRGGEVERLLADLGLQGGITATSGGRSWIVGDGRESPLPAAGAIGIPSRPWSAESRRVIGIVGAVRCAIEPWLPRRIGQQQPSLGGLVRVRLGQRTLDRLVAPVVRGVYSANPYELPLEAVPGLAKSFAERGSLRSAARQQRGSARASGAAVAGLRGGVHTLVAHLEQELERLGARIHLGAGVTEVRALNDGDAVSGSAGGSWSGPVPDYPGRGYEVVADGQVDATEAVVETVDAVLVTVPGILTAIKRGADPVPAALQQTHLSSDESTRSDESAPPESAPNAATPIEVIAILVDDARLNSAPRGTGALVAEDARRATPSIAAKALTHVNVKWAWLAEQLAADHHLLRLSYGEHGAAAVTLDMSDSEVKRLALADAGAILGLDLQPAALKGMARRVHAMPRKSAAPLEDPSPSQRIFTAGEWVAGTGFAAVIPSARASAQALREALATTARPSHA</sequence>
<protein>
    <submittedName>
        <fullName evidence="3">FAD-dependent oxidoreductase</fullName>
    </submittedName>
</protein>
<gene>
    <name evidence="3" type="ORF">G7066_00375</name>
</gene>
<dbReference type="RefSeq" id="WP_166328186.1">
    <property type="nucleotide sequence ID" value="NZ_CP049933.1"/>
</dbReference>
<organism evidence="3 4">
    <name type="scientific">Leucobacter coleopterorum</name>
    <dbReference type="NCBI Taxonomy" id="2714933"/>
    <lineage>
        <taxon>Bacteria</taxon>
        <taxon>Bacillati</taxon>
        <taxon>Actinomycetota</taxon>
        <taxon>Actinomycetes</taxon>
        <taxon>Micrococcales</taxon>
        <taxon>Microbacteriaceae</taxon>
        <taxon>Leucobacter</taxon>
    </lineage>
</organism>
<dbReference type="SUPFAM" id="SSF54373">
    <property type="entry name" value="FAD-linked reductases, C-terminal domain"/>
    <property type="match status" value="1"/>
</dbReference>
<evidence type="ECO:0000259" key="2">
    <source>
        <dbReference type="Pfam" id="PF01593"/>
    </source>
</evidence>
<dbReference type="PANTHER" id="PTHR42923:SF3">
    <property type="entry name" value="PROTOPORPHYRINOGEN OXIDASE"/>
    <property type="match status" value="1"/>
</dbReference>
<feature type="domain" description="Amine oxidase" evidence="2">
    <location>
        <begin position="18"/>
        <end position="306"/>
    </location>
</feature>
<proteinExistence type="predicted"/>
<dbReference type="PANTHER" id="PTHR42923">
    <property type="entry name" value="PROTOPORPHYRINOGEN OXIDASE"/>
    <property type="match status" value="1"/>
</dbReference>
<evidence type="ECO:0000313" key="3">
    <source>
        <dbReference type="EMBL" id="QIM17546.1"/>
    </source>
</evidence>
<evidence type="ECO:0000313" key="4">
    <source>
        <dbReference type="Proteomes" id="UP000503441"/>
    </source>
</evidence>
<dbReference type="InterPro" id="IPR036188">
    <property type="entry name" value="FAD/NAD-bd_sf"/>
</dbReference>
<dbReference type="Proteomes" id="UP000503441">
    <property type="component" value="Chromosome"/>
</dbReference>
<feature type="region of interest" description="Disordered" evidence="1">
    <location>
        <begin position="326"/>
        <end position="347"/>
    </location>
</feature>
<dbReference type="SUPFAM" id="SSF51905">
    <property type="entry name" value="FAD/NAD(P)-binding domain"/>
    <property type="match status" value="1"/>
</dbReference>
<feature type="compositionally biased region" description="Basic and acidic residues" evidence="1">
    <location>
        <begin position="329"/>
        <end position="338"/>
    </location>
</feature>